<keyword evidence="2" id="KW-1185">Reference proteome</keyword>
<organism evidence="1 2">
    <name type="scientific">Trichinella zimbabwensis</name>
    <dbReference type="NCBI Taxonomy" id="268475"/>
    <lineage>
        <taxon>Eukaryota</taxon>
        <taxon>Metazoa</taxon>
        <taxon>Ecdysozoa</taxon>
        <taxon>Nematoda</taxon>
        <taxon>Enoplea</taxon>
        <taxon>Dorylaimia</taxon>
        <taxon>Trichinellida</taxon>
        <taxon>Trichinellidae</taxon>
        <taxon>Trichinella</taxon>
    </lineage>
</organism>
<name>A0A0V1GP37_9BILA</name>
<evidence type="ECO:0000313" key="2">
    <source>
        <dbReference type="Proteomes" id="UP000055024"/>
    </source>
</evidence>
<dbReference type="AlphaFoldDB" id="A0A0V1GP37"/>
<dbReference type="OrthoDB" id="10522219at2759"/>
<proteinExistence type="predicted"/>
<protein>
    <submittedName>
        <fullName evidence="1">Uncharacterized protein</fullName>
    </submittedName>
</protein>
<comment type="caution">
    <text evidence="1">The sequence shown here is derived from an EMBL/GenBank/DDBJ whole genome shotgun (WGS) entry which is preliminary data.</text>
</comment>
<dbReference type="EMBL" id="JYDP01000595">
    <property type="protein sequence ID" value="KRZ00055.1"/>
    <property type="molecule type" value="Genomic_DNA"/>
</dbReference>
<reference evidence="1 2" key="1">
    <citation type="submission" date="2015-01" db="EMBL/GenBank/DDBJ databases">
        <title>Evolution of Trichinella species and genotypes.</title>
        <authorList>
            <person name="Korhonen P.K."/>
            <person name="Edoardo P."/>
            <person name="Giuseppe L.R."/>
            <person name="Gasser R.B."/>
        </authorList>
    </citation>
    <scope>NUCLEOTIDE SEQUENCE [LARGE SCALE GENOMIC DNA]</scope>
    <source>
        <strain evidence="1">ISS1029</strain>
    </source>
</reference>
<gene>
    <name evidence="1" type="ORF">T11_12173</name>
</gene>
<evidence type="ECO:0000313" key="1">
    <source>
        <dbReference type="EMBL" id="KRZ00055.1"/>
    </source>
</evidence>
<dbReference type="Proteomes" id="UP000055024">
    <property type="component" value="Unassembled WGS sequence"/>
</dbReference>
<sequence length="67" mass="7176">MNHYVSPPPYRTPPLIFKSKYTTVAECSSDVVCDQFCFPSSPTGTCSNPPSSAKTAFMRKGDLGGIG</sequence>
<accession>A0A0V1GP37</accession>